<sequence length="68" mass="8114">MRYKRSIGAMRKEDWQQLIGILDEYLIFVQQDNSSSNDKINDVKLLIHKLQQHIDGSVQQSYSFNRWS</sequence>
<organism evidence="1 2">
    <name type="scientific">Acinetobacter pittii</name>
    <name type="common">Acinetobacter genomosp. 3</name>
    <dbReference type="NCBI Taxonomy" id="48296"/>
    <lineage>
        <taxon>Bacteria</taxon>
        <taxon>Pseudomonadati</taxon>
        <taxon>Pseudomonadota</taxon>
        <taxon>Gammaproteobacteria</taxon>
        <taxon>Moraxellales</taxon>
        <taxon>Moraxellaceae</taxon>
        <taxon>Acinetobacter</taxon>
        <taxon>Acinetobacter calcoaceticus/baumannii complex</taxon>
    </lineage>
</organism>
<comment type="caution">
    <text evidence="1">The sequence shown here is derived from an EMBL/GenBank/DDBJ whole genome shotgun (WGS) entry which is preliminary data.</text>
</comment>
<name>A0A8I1KWI1_ACIPI</name>
<reference evidence="1" key="1">
    <citation type="submission" date="2020-12" db="EMBL/GenBank/DDBJ databases">
        <authorList>
            <person name="Chopjitt P."/>
        </authorList>
    </citation>
    <scope>NUCLEOTIDE SEQUENCE</scope>
    <source>
        <strain evidence="1">AP1</strain>
    </source>
</reference>
<protein>
    <submittedName>
        <fullName evidence="1">Uncharacterized protein</fullName>
    </submittedName>
</protein>
<accession>A0A8I1KWI1</accession>
<evidence type="ECO:0000313" key="2">
    <source>
        <dbReference type="Proteomes" id="UP000660083"/>
    </source>
</evidence>
<gene>
    <name evidence="1" type="ORF">JDA50_02300</name>
</gene>
<dbReference type="EMBL" id="JAEFCT010000001">
    <property type="protein sequence ID" value="MBK1443279.1"/>
    <property type="molecule type" value="Genomic_DNA"/>
</dbReference>
<dbReference type="Proteomes" id="UP000660083">
    <property type="component" value="Unassembled WGS sequence"/>
</dbReference>
<proteinExistence type="predicted"/>
<dbReference type="AlphaFoldDB" id="A0A8I1KWI1"/>
<dbReference type="RefSeq" id="WP_019767812.1">
    <property type="nucleotide sequence ID" value="NZ_BKCQ01000027.1"/>
</dbReference>
<evidence type="ECO:0000313" key="1">
    <source>
        <dbReference type="EMBL" id="MBK1443279.1"/>
    </source>
</evidence>